<dbReference type="GO" id="GO:0016491">
    <property type="term" value="F:oxidoreductase activity"/>
    <property type="evidence" value="ECO:0007669"/>
    <property type="project" value="InterPro"/>
</dbReference>
<proteinExistence type="predicted"/>
<dbReference type="CDD" id="cd00207">
    <property type="entry name" value="fer2"/>
    <property type="match status" value="1"/>
</dbReference>
<dbReference type="Pfam" id="PF00970">
    <property type="entry name" value="FAD_binding_6"/>
    <property type="match status" value="1"/>
</dbReference>
<evidence type="ECO:0000259" key="3">
    <source>
        <dbReference type="PROSITE" id="PS51384"/>
    </source>
</evidence>
<dbReference type="Gene3D" id="2.40.30.10">
    <property type="entry name" value="Translation factors"/>
    <property type="match status" value="1"/>
</dbReference>
<dbReference type="SUPFAM" id="SSF54292">
    <property type="entry name" value="2Fe-2S ferredoxin-like"/>
    <property type="match status" value="1"/>
</dbReference>
<evidence type="ECO:0000313" key="4">
    <source>
        <dbReference type="EMBL" id="AZG73493.1"/>
    </source>
</evidence>
<dbReference type="InterPro" id="IPR050415">
    <property type="entry name" value="MRET"/>
</dbReference>
<dbReference type="PROSITE" id="PS51085">
    <property type="entry name" value="2FE2S_FER_2"/>
    <property type="match status" value="1"/>
</dbReference>
<dbReference type="Proteomes" id="UP000278035">
    <property type="component" value="Chromosome"/>
</dbReference>
<reference evidence="5" key="1">
    <citation type="submission" date="2018-11" db="EMBL/GenBank/DDBJ databases">
        <title>Shewanella sp. M2.</title>
        <authorList>
            <person name="Hwang Y.J."/>
            <person name="Hwang C.Y."/>
        </authorList>
    </citation>
    <scope>NUCLEOTIDE SEQUENCE [LARGE SCALE GENOMIC DNA]</scope>
    <source>
        <strain evidence="5">LMG 19866</strain>
    </source>
</reference>
<keyword evidence="1" id="KW-0830">Ubiquinone</keyword>
<name>A0A3G8LUN2_9GAMM</name>
<evidence type="ECO:0000259" key="2">
    <source>
        <dbReference type="PROSITE" id="PS51085"/>
    </source>
</evidence>
<dbReference type="PANTHER" id="PTHR47354">
    <property type="entry name" value="NADH OXIDOREDUCTASE HCR"/>
    <property type="match status" value="1"/>
</dbReference>
<dbReference type="GO" id="GO:0051536">
    <property type="term" value="F:iron-sulfur cluster binding"/>
    <property type="evidence" value="ECO:0007669"/>
    <property type="project" value="InterPro"/>
</dbReference>
<evidence type="ECO:0000313" key="5">
    <source>
        <dbReference type="Proteomes" id="UP000278035"/>
    </source>
</evidence>
<dbReference type="InterPro" id="IPR001041">
    <property type="entry name" value="2Fe-2S_ferredoxin-type"/>
</dbReference>
<protein>
    <submittedName>
        <fullName evidence="4">Iron-sulfur cluster-binding domain-containing protein</fullName>
    </submittedName>
</protein>
<evidence type="ECO:0000256" key="1">
    <source>
        <dbReference type="ARBA" id="ARBA00023075"/>
    </source>
</evidence>
<dbReference type="InterPro" id="IPR017927">
    <property type="entry name" value="FAD-bd_FR_type"/>
</dbReference>
<organism evidence="4 5">
    <name type="scientific">Shewanella livingstonensis</name>
    <dbReference type="NCBI Taxonomy" id="150120"/>
    <lineage>
        <taxon>Bacteria</taxon>
        <taxon>Pseudomonadati</taxon>
        <taxon>Pseudomonadota</taxon>
        <taxon>Gammaproteobacteria</taxon>
        <taxon>Alteromonadales</taxon>
        <taxon>Shewanellaceae</taxon>
        <taxon>Shewanella</taxon>
    </lineage>
</organism>
<sequence>MNLLTRLNQVTAKTLFHTESLGSYFEPLIQRVKPAWRTHWFRAQVLSLKPLRDDVLQLELAPQKTWPQAKAGQHVLLTLEINGRLMTRPFSISSAPDQRQTLQPKKRVIRLTIKHTADGAFTSALSQHISVGGFVNLSAPQGEFLLSDSVLNLPETPLWLVAAGSGITPFMAMLHQLALSTHRLKPLFANAIQSPAHKPSNPIYVVYFAKAGEHLYVDELTVLAQLLPQLKVKLLVRKNGDNLATALQGCLASSQVLICGPGQFKQDVDHQLDAINHPPQHRQAEYFQAPILPKTDNGEQHIQLTQRGKQTQLTLATNDTLLNGLEQQGISATFGCRIGVCHQCQCVKKSGVVRNLRTGELSQQGEQLIQLCISQAVTPLELEL</sequence>
<keyword evidence="5" id="KW-1185">Reference proteome</keyword>
<dbReference type="InterPro" id="IPR008333">
    <property type="entry name" value="Cbr1-like_FAD-bd_dom"/>
</dbReference>
<dbReference type="PANTHER" id="PTHR47354:SF3">
    <property type="entry name" value="OXIDOREDUCTASE-RELATED"/>
    <property type="match status" value="1"/>
</dbReference>
<dbReference type="SUPFAM" id="SSF52343">
    <property type="entry name" value="Ferredoxin reductase-like, C-terminal NADP-linked domain"/>
    <property type="match status" value="1"/>
</dbReference>
<dbReference type="InterPro" id="IPR039261">
    <property type="entry name" value="FNR_nucleotide-bd"/>
</dbReference>
<dbReference type="PROSITE" id="PS51384">
    <property type="entry name" value="FAD_FR"/>
    <property type="match status" value="1"/>
</dbReference>
<dbReference type="OrthoDB" id="581532at2"/>
<dbReference type="RefSeq" id="WP_124731042.1">
    <property type="nucleotide sequence ID" value="NZ_CBCSKC010000037.1"/>
</dbReference>
<gene>
    <name evidence="4" type="ORF">EGC82_12415</name>
</gene>
<dbReference type="InterPro" id="IPR036010">
    <property type="entry name" value="2Fe-2S_ferredoxin-like_sf"/>
</dbReference>
<feature type="domain" description="FAD-binding FR-type" evidence="3">
    <location>
        <begin position="38"/>
        <end position="147"/>
    </location>
</feature>
<accession>A0A3G8LUN2</accession>
<dbReference type="Pfam" id="PF00111">
    <property type="entry name" value="Fer2"/>
    <property type="match status" value="1"/>
</dbReference>
<dbReference type="EMBL" id="CP034015">
    <property type="protein sequence ID" value="AZG73493.1"/>
    <property type="molecule type" value="Genomic_DNA"/>
</dbReference>
<dbReference type="KEGG" id="slj:EGC82_12415"/>
<dbReference type="InterPro" id="IPR017938">
    <property type="entry name" value="Riboflavin_synthase-like_b-brl"/>
</dbReference>
<dbReference type="Gene3D" id="3.10.20.30">
    <property type="match status" value="1"/>
</dbReference>
<dbReference type="SUPFAM" id="SSF63380">
    <property type="entry name" value="Riboflavin synthase domain-like"/>
    <property type="match status" value="1"/>
</dbReference>
<feature type="domain" description="2Fe-2S ferredoxin-type" evidence="2">
    <location>
        <begin position="300"/>
        <end position="384"/>
    </location>
</feature>
<dbReference type="AlphaFoldDB" id="A0A3G8LUN2"/>
<dbReference type="Gene3D" id="3.40.50.80">
    <property type="entry name" value="Nucleotide-binding domain of ferredoxin-NADP reductase (FNR) module"/>
    <property type="match status" value="1"/>
</dbReference>
<dbReference type="InterPro" id="IPR012675">
    <property type="entry name" value="Beta-grasp_dom_sf"/>
</dbReference>